<reference evidence="12" key="1">
    <citation type="journal article" date="2020" name="mSystems">
        <title>Genome- and Community-Level Interaction Insights into Carbon Utilization and Element Cycling Functions of Hydrothermarchaeota in Hydrothermal Sediment.</title>
        <authorList>
            <person name="Zhou Z."/>
            <person name="Liu Y."/>
            <person name="Xu W."/>
            <person name="Pan J."/>
            <person name="Luo Z.H."/>
            <person name="Li M."/>
        </authorList>
    </citation>
    <scope>NUCLEOTIDE SEQUENCE [LARGE SCALE GENOMIC DNA]</scope>
    <source>
        <strain evidence="12">SpSt-697</strain>
    </source>
</reference>
<dbReference type="GO" id="GO:0005829">
    <property type="term" value="C:cytosol"/>
    <property type="evidence" value="ECO:0007669"/>
    <property type="project" value="TreeGrafter"/>
</dbReference>
<evidence type="ECO:0000256" key="6">
    <source>
        <dbReference type="ARBA" id="ARBA00022917"/>
    </source>
</evidence>
<dbReference type="PRINTS" id="PR00982">
    <property type="entry name" value="TRNASYNTHLYS"/>
</dbReference>
<proteinExistence type="inferred from homology"/>
<dbReference type="Gene3D" id="3.30.930.10">
    <property type="entry name" value="Bira Bifunctional Protein, Domain 2"/>
    <property type="match status" value="1"/>
</dbReference>
<comment type="caution">
    <text evidence="12">The sequence shown here is derived from an EMBL/GenBank/DDBJ whole genome shotgun (WGS) entry which is preliminary data.</text>
</comment>
<dbReference type="SUPFAM" id="SSF55681">
    <property type="entry name" value="Class II aaRS and biotin synthetases"/>
    <property type="match status" value="1"/>
</dbReference>
<keyword evidence="9 10" id="KW-0460">Magnesium</keyword>
<dbReference type="InterPro" id="IPR004365">
    <property type="entry name" value="NA-bd_OB_tRNA"/>
</dbReference>
<comment type="subcellular location">
    <subcellularLocation>
        <location evidence="9">Cytoplasm</location>
    </subcellularLocation>
</comment>
<dbReference type="GO" id="GO:0004824">
    <property type="term" value="F:lysine-tRNA ligase activity"/>
    <property type="evidence" value="ECO:0007669"/>
    <property type="project" value="UniProtKB-UniRule"/>
</dbReference>
<feature type="binding site" evidence="9">
    <location>
        <position position="474"/>
    </location>
    <ligand>
        <name>Mg(2+)</name>
        <dbReference type="ChEBI" id="CHEBI:18420"/>
        <label>2</label>
    </ligand>
</feature>
<dbReference type="Pfam" id="PF00152">
    <property type="entry name" value="tRNA-synt_2"/>
    <property type="match status" value="1"/>
</dbReference>
<dbReference type="GO" id="GO:0005524">
    <property type="term" value="F:ATP binding"/>
    <property type="evidence" value="ECO:0007669"/>
    <property type="project" value="UniProtKB-UniRule"/>
</dbReference>
<dbReference type="InterPro" id="IPR018149">
    <property type="entry name" value="Lys-tRNA-synth_II_C"/>
</dbReference>
<dbReference type="AlphaFoldDB" id="A0A7V3ZUC9"/>
<dbReference type="InterPro" id="IPR002313">
    <property type="entry name" value="Lys-tRNA-ligase_II"/>
</dbReference>
<comment type="subunit">
    <text evidence="9">Homodimer.</text>
</comment>
<sequence>MDEYEIRKKKIEELKGLKINPYPYFFERTHTTQEVKNNFDQLCQNKTEVKVAGRIFLERDFGKTKFYTLADGYDKIQLYLRKDVLGDKYQLLDFFDIGDFIGVVGEVFKTKTGEITILVKDFTLLAKALRPFGEKYHGIRDVELRYRQRYLDLLNNEEVREIFIKRSKIIALIREFLQNKGFLEVETPILQPLYGGAFATPFKTFYESLNKEFYLRISDELYLKRLLVGNFEKVFEIGKDFRNEGISRFHSPEFTQIEIYQAYADYETMMQLFEELFLYLVKNLYNQENFFYSEKFYYEEGNFKEIFPRIEDLLAQGIAINKINIYYLKEKEKEEKAYLDSCQQLINFCQQKNLNYFEGKKNDRYWEIEFLISAQIPFKRIKFCSVLNEKLGMDILTASFSDLKKKASELGIEVKEAITRTKLIDKLFSFLIQKYLIQPTFVCDHPKFTTPLAKPHRENPLLCERFEVFIGGIELGNAFSEENDPIRQKESFLELLKLKEDETPLDEDFIKALEYGMPPSGGLGIGIDRLVMVLTNQSAIREVILFPQLKER</sequence>
<evidence type="ECO:0000256" key="9">
    <source>
        <dbReference type="HAMAP-Rule" id="MF_00252"/>
    </source>
</evidence>
<dbReference type="HAMAP" id="MF_00252">
    <property type="entry name" value="Lys_tRNA_synth_class2"/>
    <property type="match status" value="1"/>
</dbReference>
<dbReference type="CDD" id="cd04322">
    <property type="entry name" value="LysRS_N"/>
    <property type="match status" value="1"/>
</dbReference>
<keyword evidence="2 9" id="KW-0436">Ligase</keyword>
<dbReference type="PROSITE" id="PS50862">
    <property type="entry name" value="AA_TRNA_LIGASE_II"/>
    <property type="match status" value="1"/>
</dbReference>
<dbReference type="InterPro" id="IPR012340">
    <property type="entry name" value="NA-bd_OB-fold"/>
</dbReference>
<dbReference type="InterPro" id="IPR045864">
    <property type="entry name" value="aa-tRNA-synth_II/BPL/LPL"/>
</dbReference>
<evidence type="ECO:0000256" key="3">
    <source>
        <dbReference type="ARBA" id="ARBA00022723"/>
    </source>
</evidence>
<dbReference type="Pfam" id="PF01336">
    <property type="entry name" value="tRNA_anti-codon"/>
    <property type="match status" value="1"/>
</dbReference>
<comment type="similarity">
    <text evidence="1 9">Belongs to the class-II aminoacyl-tRNA synthetase family.</text>
</comment>
<evidence type="ECO:0000313" key="12">
    <source>
        <dbReference type="EMBL" id="HGK63085.1"/>
    </source>
</evidence>
<keyword evidence="7 9" id="KW-0030">Aminoacyl-tRNA synthetase</keyword>
<dbReference type="GO" id="GO:0006430">
    <property type="term" value="P:lysyl-tRNA aminoacylation"/>
    <property type="evidence" value="ECO:0007669"/>
    <property type="project" value="UniProtKB-UniRule"/>
</dbReference>
<keyword evidence="9" id="KW-0963">Cytoplasm</keyword>
<dbReference type="InterPro" id="IPR044136">
    <property type="entry name" value="Lys-tRNA-ligase_II_N"/>
</dbReference>
<dbReference type="InterPro" id="IPR004364">
    <property type="entry name" value="Aa-tRNA-synt_II"/>
</dbReference>
<protein>
    <recommendedName>
        <fullName evidence="9">Lysine--tRNA ligase</fullName>
        <ecNumber evidence="9">6.1.1.6</ecNumber>
    </recommendedName>
    <alternativeName>
        <fullName evidence="9">Lysyl-tRNA synthetase</fullName>
        <shortName evidence="9">LysRS</shortName>
    </alternativeName>
</protein>
<evidence type="ECO:0000256" key="1">
    <source>
        <dbReference type="ARBA" id="ARBA00008226"/>
    </source>
</evidence>
<dbReference type="PANTHER" id="PTHR42918:SF15">
    <property type="entry name" value="LYSINE--TRNA LIGASE, CHLOROPLASTIC_MITOCHONDRIAL"/>
    <property type="match status" value="1"/>
</dbReference>
<feature type="binding site" evidence="9">
    <location>
        <position position="467"/>
    </location>
    <ligand>
        <name>Mg(2+)</name>
        <dbReference type="ChEBI" id="CHEBI:18420"/>
        <label>1</label>
    </ligand>
</feature>
<evidence type="ECO:0000256" key="10">
    <source>
        <dbReference type="RuleBase" id="RU000336"/>
    </source>
</evidence>
<dbReference type="FunFam" id="2.40.50.140:FF:000024">
    <property type="entry name" value="Lysine--tRNA ligase"/>
    <property type="match status" value="1"/>
</dbReference>
<keyword evidence="6 9" id="KW-0648">Protein biosynthesis</keyword>
<evidence type="ECO:0000256" key="7">
    <source>
        <dbReference type="ARBA" id="ARBA00023146"/>
    </source>
</evidence>
<name>A0A7V3ZUC9_UNCW3</name>
<evidence type="ECO:0000259" key="11">
    <source>
        <dbReference type="PROSITE" id="PS50862"/>
    </source>
</evidence>
<accession>A0A7V3ZUC9</accession>
<dbReference type="GO" id="GO:0000287">
    <property type="term" value="F:magnesium ion binding"/>
    <property type="evidence" value="ECO:0007669"/>
    <property type="project" value="UniProtKB-UniRule"/>
</dbReference>
<dbReference type="SUPFAM" id="SSF50249">
    <property type="entry name" value="Nucleic acid-binding proteins"/>
    <property type="match status" value="1"/>
</dbReference>
<feature type="domain" description="Aminoacyl-transfer RNA synthetases class-II family profile" evidence="11">
    <location>
        <begin position="166"/>
        <end position="547"/>
    </location>
</feature>
<keyword evidence="3 9" id="KW-0479">Metal-binding</keyword>
<dbReference type="GO" id="GO:0000049">
    <property type="term" value="F:tRNA binding"/>
    <property type="evidence" value="ECO:0007669"/>
    <property type="project" value="TreeGrafter"/>
</dbReference>
<dbReference type="PANTHER" id="PTHR42918">
    <property type="entry name" value="LYSYL-TRNA SYNTHETASE"/>
    <property type="match status" value="1"/>
</dbReference>
<keyword evidence="5 9" id="KW-0067">ATP-binding</keyword>
<comment type="catalytic activity">
    <reaction evidence="8 9 10">
        <text>tRNA(Lys) + L-lysine + ATP = L-lysyl-tRNA(Lys) + AMP + diphosphate</text>
        <dbReference type="Rhea" id="RHEA:20792"/>
        <dbReference type="Rhea" id="RHEA-COMP:9696"/>
        <dbReference type="Rhea" id="RHEA-COMP:9697"/>
        <dbReference type="ChEBI" id="CHEBI:30616"/>
        <dbReference type="ChEBI" id="CHEBI:32551"/>
        <dbReference type="ChEBI" id="CHEBI:33019"/>
        <dbReference type="ChEBI" id="CHEBI:78442"/>
        <dbReference type="ChEBI" id="CHEBI:78529"/>
        <dbReference type="ChEBI" id="CHEBI:456215"/>
        <dbReference type="EC" id="6.1.1.6"/>
    </reaction>
</comment>
<dbReference type="NCBIfam" id="TIGR00499">
    <property type="entry name" value="lysS_bact"/>
    <property type="match status" value="1"/>
</dbReference>
<evidence type="ECO:0000256" key="4">
    <source>
        <dbReference type="ARBA" id="ARBA00022741"/>
    </source>
</evidence>
<feature type="binding site" evidence="9">
    <location>
        <position position="474"/>
    </location>
    <ligand>
        <name>Mg(2+)</name>
        <dbReference type="ChEBI" id="CHEBI:18420"/>
        <label>1</label>
    </ligand>
</feature>
<dbReference type="InterPro" id="IPR006195">
    <property type="entry name" value="aa-tRNA-synth_II"/>
</dbReference>
<gene>
    <name evidence="9 12" type="primary">lysS</name>
    <name evidence="12" type="ORF">ENU74_00570</name>
</gene>
<dbReference type="EMBL" id="DTDR01000020">
    <property type="protein sequence ID" value="HGK63085.1"/>
    <property type="molecule type" value="Genomic_DNA"/>
</dbReference>
<evidence type="ECO:0000256" key="5">
    <source>
        <dbReference type="ARBA" id="ARBA00022840"/>
    </source>
</evidence>
<evidence type="ECO:0000256" key="2">
    <source>
        <dbReference type="ARBA" id="ARBA00022598"/>
    </source>
</evidence>
<comment type="cofactor">
    <cofactor evidence="9 10">
        <name>Mg(2+)</name>
        <dbReference type="ChEBI" id="CHEBI:18420"/>
    </cofactor>
    <text evidence="9 10">Binds 3 Mg(2+) ions per subunit.</text>
</comment>
<dbReference type="Gene3D" id="2.40.50.140">
    <property type="entry name" value="Nucleic acid-binding proteins"/>
    <property type="match status" value="1"/>
</dbReference>
<organism evidence="12">
    <name type="scientific">candidate division WOR-3 bacterium</name>
    <dbReference type="NCBI Taxonomy" id="2052148"/>
    <lineage>
        <taxon>Bacteria</taxon>
        <taxon>Bacteria division WOR-3</taxon>
    </lineage>
</organism>
<evidence type="ECO:0000256" key="8">
    <source>
        <dbReference type="ARBA" id="ARBA00048573"/>
    </source>
</evidence>
<keyword evidence="4 9" id="KW-0547">Nucleotide-binding</keyword>
<dbReference type="EC" id="6.1.1.6" evidence="9"/>